<evidence type="ECO:0000259" key="3">
    <source>
        <dbReference type="Pfam" id="PF00293"/>
    </source>
</evidence>
<gene>
    <name evidence="4" type="ORF">J0J69_07430</name>
    <name evidence="5" type="ORF">J0J70_00370</name>
</gene>
<name>A0A9Q9CGI6_9FIRM</name>
<dbReference type="EMBL" id="CP071249">
    <property type="protein sequence ID" value="UUF04978.1"/>
    <property type="molecule type" value="Genomic_DNA"/>
</dbReference>
<dbReference type="InterPro" id="IPR000086">
    <property type="entry name" value="NUDIX_hydrolase_dom"/>
</dbReference>
<dbReference type="PANTHER" id="PTHR43046:SF14">
    <property type="entry name" value="MUTT_NUDIX FAMILY PROTEIN"/>
    <property type="match status" value="1"/>
</dbReference>
<feature type="domain" description="Nudix hydrolase" evidence="3">
    <location>
        <begin position="4"/>
        <end position="125"/>
    </location>
</feature>
<keyword evidence="6" id="KW-1185">Reference proteome</keyword>
<dbReference type="GO" id="GO:0016787">
    <property type="term" value="F:hydrolase activity"/>
    <property type="evidence" value="ECO:0007669"/>
    <property type="project" value="UniProtKB-KW"/>
</dbReference>
<dbReference type="Pfam" id="PF00293">
    <property type="entry name" value="NUDIX"/>
    <property type="match status" value="1"/>
</dbReference>
<dbReference type="PANTHER" id="PTHR43046">
    <property type="entry name" value="GDP-MANNOSE MANNOSYL HYDROLASE"/>
    <property type="match status" value="1"/>
</dbReference>
<comment type="cofactor">
    <cofactor evidence="1">
        <name>Mg(2+)</name>
        <dbReference type="ChEBI" id="CHEBI:18420"/>
    </cofactor>
</comment>
<evidence type="ECO:0000313" key="5">
    <source>
        <dbReference type="EMBL" id="UUF08539.1"/>
    </source>
</evidence>
<evidence type="ECO:0000256" key="1">
    <source>
        <dbReference type="ARBA" id="ARBA00001946"/>
    </source>
</evidence>
<evidence type="ECO:0000313" key="6">
    <source>
        <dbReference type="Proteomes" id="UP001058016"/>
    </source>
</evidence>
<dbReference type="Gene3D" id="3.90.79.10">
    <property type="entry name" value="Nucleoside Triphosphate Pyrophosphohydrolase"/>
    <property type="match status" value="1"/>
</dbReference>
<dbReference type="Proteomes" id="UP001058072">
    <property type="component" value="Chromosome"/>
</dbReference>
<dbReference type="EMBL" id="CP071250">
    <property type="protein sequence ID" value="UUF08539.1"/>
    <property type="molecule type" value="Genomic_DNA"/>
</dbReference>
<dbReference type="AlphaFoldDB" id="A0A9Q9CGI6"/>
<proteinExistence type="predicted"/>
<dbReference type="SUPFAM" id="SSF55811">
    <property type="entry name" value="Nudix"/>
    <property type="match status" value="1"/>
</dbReference>
<evidence type="ECO:0000256" key="2">
    <source>
        <dbReference type="ARBA" id="ARBA00022801"/>
    </source>
</evidence>
<accession>A0A9Q9CGI6</accession>
<protein>
    <submittedName>
        <fullName evidence="5">NUDIX domain-containing protein</fullName>
    </submittedName>
</protein>
<dbReference type="Proteomes" id="UP001058016">
    <property type="component" value="Chromosome"/>
</dbReference>
<dbReference type="InterPro" id="IPR015797">
    <property type="entry name" value="NUDIX_hydrolase-like_dom_sf"/>
</dbReference>
<organism evidence="5 7">
    <name type="scientific">Turicibacter bilis</name>
    <dbReference type="NCBI Taxonomy" id="2735723"/>
    <lineage>
        <taxon>Bacteria</taxon>
        <taxon>Bacillati</taxon>
        <taxon>Bacillota</taxon>
        <taxon>Erysipelotrichia</taxon>
        <taxon>Erysipelotrichales</taxon>
        <taxon>Turicibacteraceae</taxon>
        <taxon>Turicibacter</taxon>
    </lineage>
</organism>
<keyword evidence="2" id="KW-0378">Hydrolase</keyword>
<evidence type="ECO:0000313" key="7">
    <source>
        <dbReference type="Proteomes" id="UP001058072"/>
    </source>
</evidence>
<reference evidence="5 6" key="1">
    <citation type="submission" date="2021-03" db="EMBL/GenBank/DDBJ databases">
        <title>Comparative Genomics and Metabolomics in the genus Turicibacter.</title>
        <authorList>
            <person name="Maki J."/>
            <person name="Looft T."/>
        </authorList>
    </citation>
    <scope>NUCLEOTIDE SEQUENCE</scope>
    <source>
        <strain evidence="5">ISU324</strain>
        <strain evidence="4 6">MMM721</strain>
    </source>
</reference>
<sequence length="152" mass="17615">MMKHSVRAVIVEDGKLLCVKLVDCADDGQFYYMLPGGEALKIENIFDATVRHCLDKVNLKVKVHDLLFVRDYKTQHYNGHESQVVHETEHIFLCHVLQKRDELWGSNPEENQIGVEWIPIRDLTEYEFSPPELSHVISSFCKGEIVDIYLSE</sequence>
<evidence type="ECO:0000313" key="4">
    <source>
        <dbReference type="EMBL" id="UUF04978.1"/>
    </source>
</evidence>